<dbReference type="PANTHER" id="PTHR15727">
    <property type="entry name" value="RING FINGER PROTEIN 214"/>
    <property type="match status" value="1"/>
</dbReference>
<keyword evidence="3" id="KW-1185">Reference proteome</keyword>
<feature type="region of interest" description="Disordered" evidence="1">
    <location>
        <begin position="144"/>
        <end position="190"/>
    </location>
</feature>
<sequence length="309" mass="35550">MEAVAGLLCSGDSVLVPGKDVGSRSRAGVDSGTNTEPDWEDQIRAELESGSKVSQDFNALKLKQQQDELDFNKSKSELQRKSAEAVRQHKALLEKLESVRVKLQLNNSKAMRKNFMSKIQEVTSERNRAQEERDRLSLELAEAQQQLSSLEQEQKEEQHKWDQELSELRSQTERAQNEAREAVCSAQRDERAAVERQRDAANESIETWLNQVNVYLSGLQAELPLRHRQEKTPWENREAEVKQKQAELRSRFTELLQRLDQGQELQSLPQISLPSLKQVPMAELYFHRIMQMTNRPSAPPLSLWPRPLT</sequence>
<evidence type="ECO:0000256" key="1">
    <source>
        <dbReference type="SAM" id="MobiDB-lite"/>
    </source>
</evidence>
<dbReference type="PANTHER" id="PTHR15727:SF3">
    <property type="entry name" value="RING FINGER PROTEIN 214"/>
    <property type="match status" value="1"/>
</dbReference>
<reference evidence="3" key="1">
    <citation type="submission" date="2024-04" db="EMBL/GenBank/DDBJ databases">
        <title>Salinicola lusitanus LLJ914,a marine bacterium isolated from the Okinawa Trough.</title>
        <authorList>
            <person name="Li J."/>
        </authorList>
    </citation>
    <scope>NUCLEOTIDE SEQUENCE [LARGE SCALE GENOMIC DNA]</scope>
</reference>
<feature type="compositionally biased region" description="Basic and acidic residues" evidence="1">
    <location>
        <begin position="152"/>
        <end position="190"/>
    </location>
</feature>
<evidence type="ECO:0000313" key="2">
    <source>
        <dbReference type="EMBL" id="KAK7933367.1"/>
    </source>
</evidence>
<name>A0AAW0PN93_9GOBI</name>
<evidence type="ECO:0000313" key="3">
    <source>
        <dbReference type="Proteomes" id="UP001460270"/>
    </source>
</evidence>
<protein>
    <submittedName>
        <fullName evidence="2">Uncharacterized protein</fullName>
    </submittedName>
</protein>
<accession>A0AAW0PN93</accession>
<dbReference type="GO" id="GO:0004842">
    <property type="term" value="F:ubiquitin-protein transferase activity"/>
    <property type="evidence" value="ECO:0007669"/>
    <property type="project" value="TreeGrafter"/>
</dbReference>
<feature type="region of interest" description="Disordered" evidence="1">
    <location>
        <begin position="17"/>
        <end position="40"/>
    </location>
</feature>
<dbReference type="EMBL" id="JBBPFD010000003">
    <property type="protein sequence ID" value="KAK7933367.1"/>
    <property type="molecule type" value="Genomic_DNA"/>
</dbReference>
<organism evidence="2 3">
    <name type="scientific">Mugilogobius chulae</name>
    <name type="common">yellowstripe goby</name>
    <dbReference type="NCBI Taxonomy" id="88201"/>
    <lineage>
        <taxon>Eukaryota</taxon>
        <taxon>Metazoa</taxon>
        <taxon>Chordata</taxon>
        <taxon>Craniata</taxon>
        <taxon>Vertebrata</taxon>
        <taxon>Euteleostomi</taxon>
        <taxon>Actinopterygii</taxon>
        <taxon>Neopterygii</taxon>
        <taxon>Teleostei</taxon>
        <taxon>Neoteleostei</taxon>
        <taxon>Acanthomorphata</taxon>
        <taxon>Gobiaria</taxon>
        <taxon>Gobiiformes</taxon>
        <taxon>Gobioidei</taxon>
        <taxon>Gobiidae</taxon>
        <taxon>Gobionellinae</taxon>
        <taxon>Mugilogobius</taxon>
    </lineage>
</organism>
<gene>
    <name evidence="2" type="ORF">WMY93_004263</name>
</gene>
<dbReference type="Proteomes" id="UP001460270">
    <property type="component" value="Unassembled WGS sequence"/>
</dbReference>
<comment type="caution">
    <text evidence="2">The sequence shown here is derived from an EMBL/GenBank/DDBJ whole genome shotgun (WGS) entry which is preliminary data.</text>
</comment>
<dbReference type="AlphaFoldDB" id="A0AAW0PN93"/>
<proteinExistence type="predicted"/>